<dbReference type="SMART" id="SM00369">
    <property type="entry name" value="LRR_TYP"/>
    <property type="match status" value="19"/>
</dbReference>
<sequence>MNPETKGVTLKWLWFIIAEFSLLSLVKMYGFRHCTQYEFDFHHVICVRKNITSLKEGIRDLPRYITHLNLTHNQIKTVPSGSFANLSNLIDLRLEWNFIWDIGPGAFQGLKNLTLLNLVENKLKNINSSFEGLSSLKTLLLSHNQITWIHENAFVPLVNLQYLSLSRNAITNFSNILAAVQHLPRLEILDLTNNVIAFLNCSPTTLVSLTKLILMSNNLVDLDFSTLSLPNLTTLDVSQNAIQNVHLESLPQVTSLNLSGTQMTVEKLQAKHMQNLMELDLSDINPSPNLNTVCHLLQNLPEIKTLFLKKNRINSEDIKRLTNCTMLLSLDLSNNKDLVHLCDGEFNGMPSLEWLNLNSCMLSLISNKTWNSLQNLTALDLSRNRLETFPDFAFAPLKRLQSLSLSRNPITKLNNLSFYNLHTLKELNLAGCWIVAIDKYSFSQFLSLENLNLQENNIRTLKGNTFLFLKKLQVLTLSQNRLTTIEKKAFSGLTKLHKLDLAYNILSDFHPGVFLGLEGLEILDLSFNKITYETTKSLQYPPFKDLPSLKYLNLEGQINGIQVVPINFFQGLGSLQELLLGKNSKVFLDHLQLDQLLNLTRLDISGTKAGDRGLYLNTSLFQKLKQLKILRLENNNLDSLVPEMFFGLEHLRVFSLRFNNLKIIHQNLLQNLKSLTYFDVYGNKLECICDNEWFKNWSISTPSVHIPYLGSFHCQQPNTQSLLVGFDTAICNFDTGKIYFFCSFSLVLATMIFSWFGTNMISSIRYGIYMFKSLYLAKWHRTEREFIYDAFVSFNAADEQWVYKELAPALEMGGQPTFKLCLHHRDFEPGMDIFENIQNAINTSRKTLCIVSNDYLRSEWCRLEVQLASLRMFYDYQDVIILIFLEEIPNYRLSSYHRLRKLVKKQTFITWPENPQERPLFWARIRNAVGNRNIREENEQLILTEPLED</sequence>
<dbReference type="AlphaFoldDB" id="A0A7N4V5M6"/>
<name>A0A7N4V5M6_SARHA</name>
<proteinExistence type="inferred from homology"/>
<dbReference type="Gene3D" id="3.80.10.10">
    <property type="entry name" value="Ribonuclease Inhibitor"/>
    <property type="match status" value="5"/>
</dbReference>
<dbReference type="FunFam" id="3.40.50.10140:FF:000001">
    <property type="entry name" value="Toll-like receptor 2"/>
    <property type="match status" value="1"/>
</dbReference>
<keyword evidence="5 14" id="KW-0812">Transmembrane</keyword>
<keyword evidence="11" id="KW-0675">Receptor</keyword>
<gene>
    <name evidence="16" type="primary">LOC100913294</name>
</gene>
<dbReference type="InParanoid" id="A0A7N4V5M6"/>
<comment type="subcellular location">
    <subcellularLocation>
        <location evidence="1">Membrane</location>
        <topology evidence="1">Single-pass type I membrane protein</topology>
    </subcellularLocation>
</comment>
<keyword evidence="6" id="KW-0732">Signal</keyword>
<dbReference type="FunFam" id="3.80.10.10:FF:001643">
    <property type="entry name" value="Toll-like receptor 13"/>
    <property type="match status" value="1"/>
</dbReference>
<dbReference type="GeneID" id="100913294"/>
<keyword evidence="10 14" id="KW-0472">Membrane</keyword>
<evidence type="ECO:0000313" key="16">
    <source>
        <dbReference type="Ensembl" id="ENSSHAP00000040415.1"/>
    </source>
</evidence>
<dbReference type="PANTHER" id="PTHR24365">
    <property type="entry name" value="TOLL-LIKE RECEPTOR"/>
    <property type="match status" value="1"/>
</dbReference>
<reference evidence="16" key="2">
    <citation type="submission" date="2025-08" db="UniProtKB">
        <authorList>
            <consortium name="Ensembl"/>
        </authorList>
    </citation>
    <scope>IDENTIFICATION</scope>
</reference>
<keyword evidence="13" id="KW-0395">Inflammatory response</keyword>
<dbReference type="PROSITE" id="PS50104">
    <property type="entry name" value="TIR"/>
    <property type="match status" value="1"/>
</dbReference>
<evidence type="ECO:0000256" key="2">
    <source>
        <dbReference type="ARBA" id="ARBA00009634"/>
    </source>
</evidence>
<dbReference type="GO" id="GO:0006954">
    <property type="term" value="P:inflammatory response"/>
    <property type="evidence" value="ECO:0007669"/>
    <property type="project" value="UniProtKB-KW"/>
</dbReference>
<keyword evidence="4" id="KW-0433">Leucine-rich repeat</keyword>
<keyword evidence="17" id="KW-1185">Reference proteome</keyword>
<evidence type="ECO:0000256" key="1">
    <source>
        <dbReference type="ARBA" id="ARBA00004479"/>
    </source>
</evidence>
<feature type="domain" description="TIR" evidence="15">
    <location>
        <begin position="786"/>
        <end position="929"/>
    </location>
</feature>
<protein>
    <recommendedName>
        <fullName evidence="15">TIR domain-containing protein</fullName>
    </recommendedName>
</protein>
<dbReference type="SMART" id="SM00364">
    <property type="entry name" value="LRR_BAC"/>
    <property type="match status" value="8"/>
</dbReference>
<dbReference type="RefSeq" id="XP_003774946.1">
    <property type="nucleotide sequence ID" value="XM_003774898.4"/>
</dbReference>
<dbReference type="SMART" id="SM00255">
    <property type="entry name" value="TIR"/>
    <property type="match status" value="1"/>
</dbReference>
<dbReference type="OrthoDB" id="1081807at2759"/>
<comment type="similarity">
    <text evidence="2">Belongs to the Toll-like receptor family.</text>
</comment>
<dbReference type="Pfam" id="PF01582">
    <property type="entry name" value="TIR"/>
    <property type="match status" value="1"/>
</dbReference>
<evidence type="ECO:0000259" key="15">
    <source>
        <dbReference type="PROSITE" id="PS50104"/>
    </source>
</evidence>
<dbReference type="Gene3D" id="3.40.50.10140">
    <property type="entry name" value="Toll/interleukin-1 receptor homology (TIR) domain"/>
    <property type="match status" value="1"/>
</dbReference>
<evidence type="ECO:0000256" key="11">
    <source>
        <dbReference type="ARBA" id="ARBA00023170"/>
    </source>
</evidence>
<dbReference type="InterPro" id="IPR000157">
    <property type="entry name" value="TIR_dom"/>
</dbReference>
<evidence type="ECO:0000256" key="8">
    <source>
        <dbReference type="ARBA" id="ARBA00022859"/>
    </source>
</evidence>
<feature type="transmembrane region" description="Helical" evidence="14">
    <location>
        <begin position="12"/>
        <end position="31"/>
    </location>
</feature>
<dbReference type="PROSITE" id="PS51450">
    <property type="entry name" value="LRR"/>
    <property type="match status" value="7"/>
</dbReference>
<dbReference type="InterPro" id="IPR001611">
    <property type="entry name" value="Leu-rich_rpt"/>
</dbReference>
<organism evidence="16 17">
    <name type="scientific">Sarcophilus harrisii</name>
    <name type="common">Tasmanian devil</name>
    <name type="synonym">Sarcophilus laniarius</name>
    <dbReference type="NCBI Taxonomy" id="9305"/>
    <lineage>
        <taxon>Eukaryota</taxon>
        <taxon>Metazoa</taxon>
        <taxon>Chordata</taxon>
        <taxon>Craniata</taxon>
        <taxon>Vertebrata</taxon>
        <taxon>Euteleostomi</taxon>
        <taxon>Mammalia</taxon>
        <taxon>Metatheria</taxon>
        <taxon>Dasyuromorphia</taxon>
        <taxon>Dasyuridae</taxon>
        <taxon>Sarcophilus</taxon>
    </lineage>
</organism>
<reference evidence="16 17" key="1">
    <citation type="journal article" date="2011" name="Proc. Natl. Acad. Sci. U.S.A.">
        <title>Genetic diversity and population structure of the endangered marsupial Sarcophilus harrisii (Tasmanian devil).</title>
        <authorList>
            <person name="Miller W."/>
            <person name="Hayes V.M."/>
            <person name="Ratan A."/>
            <person name="Petersen D.C."/>
            <person name="Wittekindt N.E."/>
            <person name="Miller J."/>
            <person name="Walenz B."/>
            <person name="Knight J."/>
            <person name="Qi J."/>
            <person name="Zhao F."/>
            <person name="Wang Q."/>
            <person name="Bedoya-Reina O.C."/>
            <person name="Katiyar N."/>
            <person name="Tomsho L.P."/>
            <person name="Kasson L.M."/>
            <person name="Hardie R.A."/>
            <person name="Woodbridge P."/>
            <person name="Tindall E.A."/>
            <person name="Bertelsen M.F."/>
            <person name="Dixon D."/>
            <person name="Pyecroft S."/>
            <person name="Helgen K.M."/>
            <person name="Lesk A.M."/>
            <person name="Pringle T.H."/>
            <person name="Patterson N."/>
            <person name="Zhang Y."/>
            <person name="Kreiss A."/>
            <person name="Woods G.M."/>
            <person name="Jones M.E."/>
            <person name="Schuster S.C."/>
        </authorList>
    </citation>
    <scope>NUCLEOTIDE SEQUENCE [LARGE SCALE GENOMIC DNA]</scope>
</reference>
<dbReference type="InterPro" id="IPR003591">
    <property type="entry name" value="Leu-rich_rpt_typical-subtyp"/>
</dbReference>
<dbReference type="InterPro" id="IPR032675">
    <property type="entry name" value="LRR_dom_sf"/>
</dbReference>
<evidence type="ECO:0000256" key="7">
    <source>
        <dbReference type="ARBA" id="ARBA00022737"/>
    </source>
</evidence>
<dbReference type="GO" id="GO:0038023">
    <property type="term" value="F:signaling receptor activity"/>
    <property type="evidence" value="ECO:0007669"/>
    <property type="project" value="TreeGrafter"/>
</dbReference>
<dbReference type="SMART" id="SM00365">
    <property type="entry name" value="LRR_SD22"/>
    <property type="match status" value="10"/>
</dbReference>
<keyword evidence="8" id="KW-0391">Immunity</keyword>
<evidence type="ECO:0000313" key="17">
    <source>
        <dbReference type="Proteomes" id="UP000007648"/>
    </source>
</evidence>
<dbReference type="InterPro" id="IPR035897">
    <property type="entry name" value="Toll_tir_struct_dom_sf"/>
</dbReference>
<evidence type="ECO:0000256" key="9">
    <source>
        <dbReference type="ARBA" id="ARBA00022989"/>
    </source>
</evidence>
<evidence type="ECO:0000256" key="13">
    <source>
        <dbReference type="ARBA" id="ARBA00023198"/>
    </source>
</evidence>
<evidence type="ECO:0000256" key="5">
    <source>
        <dbReference type="ARBA" id="ARBA00022692"/>
    </source>
</evidence>
<dbReference type="Pfam" id="PF13855">
    <property type="entry name" value="LRR_8"/>
    <property type="match status" value="5"/>
</dbReference>
<dbReference type="SUPFAM" id="SSF52200">
    <property type="entry name" value="Toll/Interleukin receptor TIR domain"/>
    <property type="match status" value="1"/>
</dbReference>
<evidence type="ECO:0000256" key="6">
    <source>
        <dbReference type="ARBA" id="ARBA00022729"/>
    </source>
</evidence>
<dbReference type="KEGG" id="shr:100913294"/>
<dbReference type="GeneTree" id="ENSGT00940000163576"/>
<dbReference type="FunFam" id="3.80.10.10:FF:001894">
    <property type="entry name" value="Toll-like receptor 13"/>
    <property type="match status" value="1"/>
</dbReference>
<dbReference type="GO" id="GO:0045087">
    <property type="term" value="P:innate immune response"/>
    <property type="evidence" value="ECO:0007669"/>
    <property type="project" value="UniProtKB-KW"/>
</dbReference>
<keyword evidence="9 14" id="KW-1133">Transmembrane helix</keyword>
<keyword evidence="7" id="KW-0677">Repeat</keyword>
<accession>A0A7N4V5M6</accession>
<keyword evidence="12" id="KW-0325">Glycoprotein</keyword>
<reference evidence="16" key="3">
    <citation type="submission" date="2025-09" db="UniProtKB">
        <authorList>
            <consortium name="Ensembl"/>
        </authorList>
    </citation>
    <scope>IDENTIFICATION</scope>
</reference>
<dbReference type="GO" id="GO:0005886">
    <property type="term" value="C:plasma membrane"/>
    <property type="evidence" value="ECO:0007669"/>
    <property type="project" value="TreeGrafter"/>
</dbReference>
<evidence type="ECO:0000256" key="10">
    <source>
        <dbReference type="ARBA" id="ARBA00023136"/>
    </source>
</evidence>
<dbReference type="PANTHER" id="PTHR24365:SF554">
    <property type="entry name" value="TOLL-LIKE RECEPTOR 13"/>
    <property type="match status" value="1"/>
</dbReference>
<dbReference type="SUPFAM" id="SSF52058">
    <property type="entry name" value="L domain-like"/>
    <property type="match status" value="2"/>
</dbReference>
<dbReference type="Ensembl" id="ENSSHAT00000041993.1">
    <property type="protein sequence ID" value="ENSSHAP00000040415.1"/>
    <property type="gene ID" value="ENSSHAG00000022184.1"/>
</dbReference>
<dbReference type="Proteomes" id="UP000007648">
    <property type="component" value="Unassembled WGS sequence"/>
</dbReference>
<evidence type="ECO:0000256" key="4">
    <source>
        <dbReference type="ARBA" id="ARBA00022614"/>
    </source>
</evidence>
<keyword evidence="3" id="KW-0399">Innate immunity</keyword>
<evidence type="ECO:0000256" key="3">
    <source>
        <dbReference type="ARBA" id="ARBA00022588"/>
    </source>
</evidence>
<evidence type="ECO:0000256" key="12">
    <source>
        <dbReference type="ARBA" id="ARBA00023180"/>
    </source>
</evidence>
<evidence type="ECO:0000256" key="14">
    <source>
        <dbReference type="SAM" id="Phobius"/>
    </source>
</evidence>
<dbReference type="GO" id="GO:0002224">
    <property type="term" value="P:toll-like receptor signaling pathway"/>
    <property type="evidence" value="ECO:0007669"/>
    <property type="project" value="TreeGrafter"/>
</dbReference>